<gene>
    <name evidence="2" type="ORF">STRIP9103_08316</name>
</gene>
<dbReference type="EMBL" id="AEJC01000456">
    <property type="protein sequence ID" value="EKX63193.1"/>
    <property type="molecule type" value="Genomic_DNA"/>
</dbReference>
<feature type="non-terminal residue" evidence="2">
    <location>
        <position position="1"/>
    </location>
</feature>
<feature type="compositionally biased region" description="Low complexity" evidence="1">
    <location>
        <begin position="55"/>
        <end position="67"/>
    </location>
</feature>
<dbReference type="GO" id="GO:0005524">
    <property type="term" value="F:ATP binding"/>
    <property type="evidence" value="ECO:0007669"/>
    <property type="project" value="UniProtKB-KW"/>
</dbReference>
<accession>L1KS33</accession>
<proteinExistence type="predicted"/>
<comment type="caution">
    <text evidence="2">The sequence shown here is derived from an EMBL/GenBank/DDBJ whole genome shotgun (WGS) entry which is preliminary data.</text>
</comment>
<keyword evidence="2" id="KW-0067">ATP-binding</keyword>
<keyword evidence="3" id="KW-1185">Reference proteome</keyword>
<sequence>LGVVHVPLLARGLDRPGRRAPCRAGRHPGAVAAPGQHVRAGPHPLRWQPAEGRPRPLAAARLQGAAARRADPGRRRGRPRRAVRGRTPPRRRGTGRTAGLQ</sequence>
<dbReference type="AlphaFoldDB" id="L1KS33"/>
<feature type="compositionally biased region" description="Basic residues" evidence="1">
    <location>
        <begin position="75"/>
        <end position="94"/>
    </location>
</feature>
<feature type="region of interest" description="Disordered" evidence="1">
    <location>
        <begin position="13"/>
        <end position="101"/>
    </location>
</feature>
<name>L1KS33_9ACTN</name>
<evidence type="ECO:0000256" key="1">
    <source>
        <dbReference type="SAM" id="MobiDB-lite"/>
    </source>
</evidence>
<evidence type="ECO:0000313" key="3">
    <source>
        <dbReference type="Proteomes" id="UP000010411"/>
    </source>
</evidence>
<dbReference type="Proteomes" id="UP000010411">
    <property type="component" value="Unassembled WGS sequence"/>
</dbReference>
<reference evidence="2 3" key="1">
    <citation type="submission" date="2012-11" db="EMBL/GenBank/DDBJ databases">
        <authorList>
            <person name="Huguet-Tapia J.C."/>
            <person name="Durkin A.S."/>
            <person name="Pettis G.S."/>
            <person name="Badger J.H."/>
        </authorList>
    </citation>
    <scope>NUCLEOTIDE SEQUENCE [LARGE SCALE GENOMIC DNA]</scope>
    <source>
        <strain evidence="2 3">91-03</strain>
    </source>
</reference>
<keyword evidence="2" id="KW-0547">Nucleotide-binding</keyword>
<organism evidence="2 3">
    <name type="scientific">Streptomyces ipomoeae 91-03</name>
    <dbReference type="NCBI Taxonomy" id="698759"/>
    <lineage>
        <taxon>Bacteria</taxon>
        <taxon>Bacillati</taxon>
        <taxon>Actinomycetota</taxon>
        <taxon>Actinomycetes</taxon>
        <taxon>Kitasatosporales</taxon>
        <taxon>Streptomycetaceae</taxon>
        <taxon>Streptomyces</taxon>
    </lineage>
</organism>
<protein>
    <submittedName>
        <fullName evidence="2">ABC transporter, ATP-binding protein</fullName>
    </submittedName>
</protein>
<evidence type="ECO:0000313" key="2">
    <source>
        <dbReference type="EMBL" id="EKX63193.1"/>
    </source>
</evidence>